<dbReference type="NCBIfam" id="TIGR00374">
    <property type="entry name" value="flippase-like domain"/>
    <property type="match status" value="1"/>
</dbReference>
<evidence type="ECO:0000256" key="2">
    <source>
        <dbReference type="ARBA" id="ARBA00022475"/>
    </source>
</evidence>
<evidence type="ECO:0000313" key="8">
    <source>
        <dbReference type="EMBL" id="CAB4733117.1"/>
    </source>
</evidence>
<dbReference type="Pfam" id="PF03706">
    <property type="entry name" value="LPG_synthase_TM"/>
    <property type="match status" value="1"/>
</dbReference>
<keyword evidence="5 7" id="KW-0472">Membrane</keyword>
<feature type="transmembrane region" description="Helical" evidence="7">
    <location>
        <begin position="147"/>
        <end position="168"/>
    </location>
</feature>
<accession>A0A6J6SEX4</accession>
<feature type="transmembrane region" description="Helical" evidence="7">
    <location>
        <begin position="335"/>
        <end position="356"/>
    </location>
</feature>
<feature type="transmembrane region" description="Helical" evidence="7">
    <location>
        <begin position="115"/>
        <end position="135"/>
    </location>
</feature>
<dbReference type="PANTHER" id="PTHR39087">
    <property type="entry name" value="UPF0104 MEMBRANE PROTEIN MJ1595"/>
    <property type="match status" value="1"/>
</dbReference>
<dbReference type="GO" id="GO:0005886">
    <property type="term" value="C:plasma membrane"/>
    <property type="evidence" value="ECO:0007669"/>
    <property type="project" value="UniProtKB-SubCell"/>
</dbReference>
<evidence type="ECO:0000256" key="4">
    <source>
        <dbReference type="ARBA" id="ARBA00022989"/>
    </source>
</evidence>
<feature type="region of interest" description="Disordered" evidence="6">
    <location>
        <begin position="1"/>
        <end position="23"/>
    </location>
</feature>
<feature type="transmembrane region" description="Helical" evidence="7">
    <location>
        <begin position="282"/>
        <end position="305"/>
    </location>
</feature>
<keyword evidence="2" id="KW-1003">Cell membrane</keyword>
<sequence length="417" mass="44397">MSDVVGGDPSGAPQQPEEPHHFLNPRNHARRRALARGFKVVATLVVVYFLILNIPGLRNAVDQLSDVKPALLVLGLALELIALFCYSIMTRAALGPVGHHMSALHLFRIQLSTRALSSLVPGGSAAGSALGYRLMVASSVPGPDAGFALATAGLASAVVLNFILWAGLIISIPLRGVNPVYGSAAIAGIILMGIAVAIIFGLIEGQERSERILRSVARRLRLNEDRAGEAIRHVGARMQELAADRSLLRRLVFWASANWLIDAAALWVFLRAFGGSVPPDGLIVAFGLANVLAAIPLTPGGLGIVEGTYVPVLVGFGLRRATAVVGVVSYRIAQYWLPIMIGGVCYLSLRVGPWAIARNKLEPMRDVVATMATGDEGILDFSERFPAKERTGQLPKPSAEQIQASGNKNTENPQSHD</sequence>
<evidence type="ECO:0000256" key="3">
    <source>
        <dbReference type="ARBA" id="ARBA00022692"/>
    </source>
</evidence>
<feature type="transmembrane region" description="Helical" evidence="7">
    <location>
        <begin position="33"/>
        <end position="51"/>
    </location>
</feature>
<evidence type="ECO:0000256" key="7">
    <source>
        <dbReference type="SAM" id="Phobius"/>
    </source>
</evidence>
<dbReference type="InterPro" id="IPR022791">
    <property type="entry name" value="L-PG_synthase/AglD"/>
</dbReference>
<evidence type="ECO:0000256" key="6">
    <source>
        <dbReference type="SAM" id="MobiDB-lite"/>
    </source>
</evidence>
<feature type="compositionally biased region" description="Polar residues" evidence="6">
    <location>
        <begin position="400"/>
        <end position="417"/>
    </location>
</feature>
<feature type="transmembrane region" description="Helical" evidence="7">
    <location>
        <begin position="251"/>
        <end position="270"/>
    </location>
</feature>
<evidence type="ECO:0000256" key="1">
    <source>
        <dbReference type="ARBA" id="ARBA00004651"/>
    </source>
</evidence>
<dbReference type="AlphaFoldDB" id="A0A6J6SEX4"/>
<proteinExistence type="predicted"/>
<protein>
    <submittedName>
        <fullName evidence="8">Unannotated protein</fullName>
    </submittedName>
</protein>
<evidence type="ECO:0000256" key="5">
    <source>
        <dbReference type="ARBA" id="ARBA00023136"/>
    </source>
</evidence>
<organism evidence="8">
    <name type="scientific">freshwater metagenome</name>
    <dbReference type="NCBI Taxonomy" id="449393"/>
    <lineage>
        <taxon>unclassified sequences</taxon>
        <taxon>metagenomes</taxon>
        <taxon>ecological metagenomes</taxon>
    </lineage>
</organism>
<feature type="region of interest" description="Disordered" evidence="6">
    <location>
        <begin position="389"/>
        <end position="417"/>
    </location>
</feature>
<reference evidence="8" key="1">
    <citation type="submission" date="2020-05" db="EMBL/GenBank/DDBJ databases">
        <authorList>
            <person name="Chiriac C."/>
            <person name="Salcher M."/>
            <person name="Ghai R."/>
            <person name="Kavagutti S V."/>
        </authorList>
    </citation>
    <scope>NUCLEOTIDE SEQUENCE</scope>
</reference>
<keyword evidence="4 7" id="KW-1133">Transmembrane helix</keyword>
<dbReference type="PANTHER" id="PTHR39087:SF2">
    <property type="entry name" value="UPF0104 MEMBRANE PROTEIN MJ1595"/>
    <property type="match status" value="1"/>
</dbReference>
<feature type="transmembrane region" description="Helical" evidence="7">
    <location>
        <begin position="180"/>
        <end position="203"/>
    </location>
</feature>
<keyword evidence="3 7" id="KW-0812">Transmembrane</keyword>
<feature type="transmembrane region" description="Helical" evidence="7">
    <location>
        <begin position="71"/>
        <end position="94"/>
    </location>
</feature>
<name>A0A6J6SEX4_9ZZZZ</name>
<dbReference type="EMBL" id="CAEZYH010000127">
    <property type="protein sequence ID" value="CAB4733117.1"/>
    <property type="molecule type" value="Genomic_DNA"/>
</dbReference>
<gene>
    <name evidence="8" type="ORF">UFOPK2658_01810</name>
</gene>
<comment type="subcellular location">
    <subcellularLocation>
        <location evidence="1">Cell membrane</location>
        <topology evidence="1">Multi-pass membrane protein</topology>
    </subcellularLocation>
</comment>